<comment type="caution">
    <text evidence="1">The sequence shown here is derived from an EMBL/GenBank/DDBJ whole genome shotgun (WGS) entry which is preliminary data.</text>
</comment>
<dbReference type="Proteomes" id="UP000494165">
    <property type="component" value="Unassembled WGS sequence"/>
</dbReference>
<evidence type="ECO:0000313" key="1">
    <source>
        <dbReference type="EMBL" id="CAB3388787.1"/>
    </source>
</evidence>
<dbReference type="AlphaFoldDB" id="A0A8S1E2R1"/>
<gene>
    <name evidence="1" type="ORF">CLODIP_2_CD15226</name>
</gene>
<protein>
    <submittedName>
        <fullName evidence="1">Uncharacterized protein</fullName>
    </submittedName>
</protein>
<organism evidence="1 2">
    <name type="scientific">Cloeon dipterum</name>
    <dbReference type="NCBI Taxonomy" id="197152"/>
    <lineage>
        <taxon>Eukaryota</taxon>
        <taxon>Metazoa</taxon>
        <taxon>Ecdysozoa</taxon>
        <taxon>Arthropoda</taxon>
        <taxon>Hexapoda</taxon>
        <taxon>Insecta</taxon>
        <taxon>Pterygota</taxon>
        <taxon>Palaeoptera</taxon>
        <taxon>Ephemeroptera</taxon>
        <taxon>Pisciforma</taxon>
        <taxon>Baetidae</taxon>
        <taxon>Cloeon</taxon>
    </lineage>
</organism>
<dbReference type="EMBL" id="CADEPI010000909">
    <property type="protein sequence ID" value="CAB3388787.1"/>
    <property type="molecule type" value="Genomic_DNA"/>
</dbReference>
<feature type="non-terminal residue" evidence="1">
    <location>
        <position position="1"/>
    </location>
</feature>
<sequence length="86" mass="10465">MRSTSSRGTWIVNFNKTLRKMQQRSQIRRMVYSWCREKLHTLQGQICLLWILINLIRWTMERKGGGQLRCSEWAEKKKRKCSFCKK</sequence>
<keyword evidence="2" id="KW-1185">Reference proteome</keyword>
<proteinExistence type="predicted"/>
<accession>A0A8S1E2R1</accession>
<evidence type="ECO:0000313" key="2">
    <source>
        <dbReference type="Proteomes" id="UP000494165"/>
    </source>
</evidence>
<reference evidence="1 2" key="1">
    <citation type="submission" date="2020-04" db="EMBL/GenBank/DDBJ databases">
        <authorList>
            <person name="Alioto T."/>
            <person name="Alioto T."/>
            <person name="Gomez Garrido J."/>
        </authorList>
    </citation>
    <scope>NUCLEOTIDE SEQUENCE [LARGE SCALE GENOMIC DNA]</scope>
</reference>
<name>A0A8S1E2R1_9INSE</name>